<evidence type="ECO:0000313" key="2">
    <source>
        <dbReference type="Proteomes" id="UP000638313"/>
    </source>
</evidence>
<reference evidence="1" key="2">
    <citation type="submission" date="2020-09" db="EMBL/GenBank/DDBJ databases">
        <authorList>
            <person name="Sun Q."/>
            <person name="Ohkuma M."/>
        </authorList>
    </citation>
    <scope>NUCLEOTIDE SEQUENCE</scope>
    <source>
        <strain evidence="1">JCM 4059</strain>
    </source>
</reference>
<organism evidence="1 2">
    <name type="scientific">Streptomyces mashuensis</name>
    <dbReference type="NCBI Taxonomy" id="33904"/>
    <lineage>
        <taxon>Bacteria</taxon>
        <taxon>Bacillati</taxon>
        <taxon>Actinomycetota</taxon>
        <taxon>Actinomycetes</taxon>
        <taxon>Kitasatosporales</taxon>
        <taxon>Streptomycetaceae</taxon>
        <taxon>Streptomyces</taxon>
    </lineage>
</organism>
<accession>A0A919B987</accession>
<keyword evidence="2" id="KW-1185">Reference proteome</keyword>
<dbReference type="RefSeq" id="WP_190132947.1">
    <property type="nucleotide sequence ID" value="NZ_BNBD01000020.1"/>
</dbReference>
<protein>
    <recommendedName>
        <fullName evidence="3">Integrase</fullName>
    </recommendedName>
</protein>
<comment type="caution">
    <text evidence="1">The sequence shown here is derived from an EMBL/GenBank/DDBJ whole genome shotgun (WGS) entry which is preliminary data.</text>
</comment>
<sequence length="689" mass="75918">MNNTALKPSTYTAFGPDEPVLTSHTLMPGAVSPLFGQRDEWNLNGVLRRPANLHPADWKLKFDAFTDVWNLRARELAMILLNPRHPTVLAAGITTRRRPVSPKTAIQRLRGLRALAAWAEKRGLPEGLGAWPEHQLHIRVAELKEDRAVSTVVGHMTVIRELHRYGPLLTCGGLPQDPWPGMSSHAALGMSPSGSRTLSTPVISPEVWFPLVQAAWTYIDAFAPDVLRAQERWRQLQAEATRSAAGAEARLRAWLANPSNLVPLHDEHLPPRSTDAGQVHWGLLSFLIGIEKRAHIFNKPRGLREIVMAAVDRGQCASASVLPEYAQVRRADGTAGGWTRGLAPRSLNREIEILRIACYIFVTALSMMRDSEVQEIVKGSVVEYFGAPAVVSTEVKGEEDFPRKHWWIIEPVARALALAEEISSHPERLFTGIAGEVRNAERFTANEGIKAFVEHVNARTDVNGLAPIPSERVAPHMFRRTMAMLTDQFPSSEIALGIQLKHVASRALANRTTQGYAASAASWAKHLDAATEAARFRGLRDLFDAHKANEPIGFGPGVEQLTRTFDKIRDTVAAQGGDATVEHALLKQARVSIRFGTLNNCLFDAANPAGAVCLENTVIPSGHTGPLQDRCRPDRCGNSMIGPQHVEIWDSEERSLTRLLETRRLAPGHRAALEQQRSEAQAVLRKAGR</sequence>
<dbReference type="Proteomes" id="UP000638313">
    <property type="component" value="Unassembled WGS sequence"/>
</dbReference>
<name>A0A919B987_9ACTN</name>
<reference evidence="1" key="1">
    <citation type="journal article" date="2014" name="Int. J. Syst. Evol. Microbiol.">
        <title>Complete genome sequence of Corynebacterium casei LMG S-19264T (=DSM 44701T), isolated from a smear-ripened cheese.</title>
        <authorList>
            <consortium name="US DOE Joint Genome Institute (JGI-PGF)"/>
            <person name="Walter F."/>
            <person name="Albersmeier A."/>
            <person name="Kalinowski J."/>
            <person name="Ruckert C."/>
        </authorList>
    </citation>
    <scope>NUCLEOTIDE SEQUENCE</scope>
    <source>
        <strain evidence="1">JCM 4059</strain>
    </source>
</reference>
<dbReference type="AlphaFoldDB" id="A0A919B987"/>
<evidence type="ECO:0000313" key="1">
    <source>
        <dbReference type="EMBL" id="GHF71016.1"/>
    </source>
</evidence>
<evidence type="ECO:0008006" key="3">
    <source>
        <dbReference type="Google" id="ProtNLM"/>
    </source>
</evidence>
<proteinExistence type="predicted"/>
<gene>
    <name evidence="1" type="ORF">GCM10010218_60440</name>
</gene>
<dbReference type="EMBL" id="BNBD01000020">
    <property type="protein sequence ID" value="GHF71016.1"/>
    <property type="molecule type" value="Genomic_DNA"/>
</dbReference>